<sequence>MKKVPLNCEVCGNRNYNVPKQSNLASRLELKKYCPRCNAHTLHKESK</sequence>
<evidence type="ECO:0000256" key="3">
    <source>
        <dbReference type="ARBA" id="ARBA00023274"/>
    </source>
</evidence>
<dbReference type="InterPro" id="IPR011332">
    <property type="entry name" value="Ribosomal_zn-bd"/>
</dbReference>
<dbReference type="InterPro" id="IPR001705">
    <property type="entry name" value="Ribosomal_bL33"/>
</dbReference>
<dbReference type="PROSITE" id="PS00582">
    <property type="entry name" value="RIBOSOMAL_L33"/>
    <property type="match status" value="1"/>
</dbReference>
<dbReference type="HAMAP" id="MF_00294">
    <property type="entry name" value="Ribosomal_bL33"/>
    <property type="match status" value="1"/>
</dbReference>
<evidence type="ECO:0000256" key="5">
    <source>
        <dbReference type="HAMAP-Rule" id="MF_00294"/>
    </source>
</evidence>
<dbReference type="GO" id="GO:0005840">
    <property type="term" value="C:ribosome"/>
    <property type="evidence" value="ECO:0007669"/>
    <property type="project" value="UniProtKB-KW"/>
</dbReference>
<evidence type="ECO:0000313" key="8">
    <source>
        <dbReference type="Proteomes" id="UP000223828"/>
    </source>
</evidence>
<dbReference type="Pfam" id="PF00471">
    <property type="entry name" value="Ribosomal_L33"/>
    <property type="match status" value="1"/>
</dbReference>
<protein>
    <recommendedName>
        <fullName evidence="4 5">Large ribosomal subunit protein bL33</fullName>
    </recommendedName>
</protein>
<dbReference type="GO" id="GO:0003735">
    <property type="term" value="F:structural constituent of ribosome"/>
    <property type="evidence" value="ECO:0007669"/>
    <property type="project" value="InterPro"/>
</dbReference>
<dbReference type="NCBIfam" id="TIGR01023">
    <property type="entry name" value="rpmG_bact"/>
    <property type="match status" value="1"/>
</dbReference>
<dbReference type="Proteomes" id="UP000223828">
    <property type="component" value="Unassembled WGS sequence"/>
</dbReference>
<reference evidence="6" key="3">
    <citation type="submission" date="2017-10" db="EMBL/GenBank/DDBJ databases">
        <authorList>
            <person name="Vrbovska V."/>
            <person name="Kovarovic V."/>
            <person name="Indrakova A."/>
        </authorList>
    </citation>
    <scope>NUCLEOTIDE SEQUENCE</scope>
    <source>
        <strain evidence="6">CCM 8730</strain>
    </source>
</reference>
<dbReference type="GO" id="GO:0006412">
    <property type="term" value="P:translation"/>
    <property type="evidence" value="ECO:0007669"/>
    <property type="project" value="UniProtKB-UniRule"/>
</dbReference>
<evidence type="ECO:0000313" key="9">
    <source>
        <dbReference type="Proteomes" id="UP001056588"/>
    </source>
</evidence>
<dbReference type="EMBL" id="MRZN01000012">
    <property type="protein sequence ID" value="PHK49456.1"/>
    <property type="molecule type" value="Genomic_DNA"/>
</dbReference>
<proteinExistence type="inferred from homology"/>
<reference evidence="8" key="2">
    <citation type="submission" date="2017-10" db="EMBL/GenBank/DDBJ databases">
        <title>Staphylococcus edaphicus sp. nov., isolated in Antarctica, harbouring mecC gene and genomic islands essential in adaptation to extreme environment.</title>
        <authorList>
            <person name="Pantucek R."/>
            <person name="Sedlacek I."/>
            <person name="Indrakova A."/>
            <person name="Vrbovska V."/>
            <person name="Maslanova I."/>
            <person name="Kovarovic V."/>
            <person name="Svec P."/>
            <person name="Kralova S."/>
            <person name="Kristofova L."/>
            <person name="Keklakova J."/>
            <person name="Petras P."/>
            <person name="Doskar J."/>
        </authorList>
    </citation>
    <scope>NUCLEOTIDE SEQUENCE [LARGE SCALE GENOMIC DNA]</scope>
    <source>
        <strain evidence="8">CCM 5085</strain>
    </source>
</reference>
<dbReference type="GO" id="GO:0005737">
    <property type="term" value="C:cytoplasm"/>
    <property type="evidence" value="ECO:0007669"/>
    <property type="project" value="UniProtKB-ARBA"/>
</dbReference>
<dbReference type="AlphaFoldDB" id="A0A2C6WNX5"/>
<comment type="similarity">
    <text evidence="1 5">Belongs to the bacterial ribosomal protein bL33 family.</text>
</comment>
<keyword evidence="2 5" id="KW-0689">Ribosomal protein</keyword>
<evidence type="ECO:0000313" key="7">
    <source>
        <dbReference type="EMBL" id="UQW81279.1"/>
    </source>
</evidence>
<evidence type="ECO:0000313" key="6">
    <source>
        <dbReference type="EMBL" id="PHK49456.1"/>
    </source>
</evidence>
<evidence type="ECO:0000256" key="4">
    <source>
        <dbReference type="ARBA" id="ARBA00035176"/>
    </source>
</evidence>
<name>A0A2C6WNX5_9STAP</name>
<reference evidence="7" key="4">
    <citation type="submission" date="2022-03" db="EMBL/GenBank/DDBJ databases">
        <title>Complete Genome Sequence of Staphylococcus edaphicus strain CCM 8731.</title>
        <authorList>
            <person name="Rimmer C.O."/>
            <person name="Thomas J.C."/>
        </authorList>
    </citation>
    <scope>NUCLEOTIDE SEQUENCE</scope>
    <source>
        <strain evidence="7">CCM 8731</strain>
    </source>
</reference>
<dbReference type="SMR" id="A0A2C6WNX5"/>
<dbReference type="Proteomes" id="UP001056588">
    <property type="component" value="Chromosome"/>
</dbReference>
<dbReference type="NCBIfam" id="NF001764">
    <property type="entry name" value="PRK00504.1"/>
    <property type="match status" value="1"/>
</dbReference>
<dbReference type="GO" id="GO:1990904">
    <property type="term" value="C:ribonucleoprotein complex"/>
    <property type="evidence" value="ECO:0007669"/>
    <property type="project" value="UniProtKB-KW"/>
</dbReference>
<dbReference type="InterPro" id="IPR018264">
    <property type="entry name" value="Ribosomal_bL33_CS"/>
</dbReference>
<evidence type="ECO:0000256" key="2">
    <source>
        <dbReference type="ARBA" id="ARBA00022980"/>
    </source>
</evidence>
<keyword evidence="3 5" id="KW-0687">Ribonucleoprotein</keyword>
<evidence type="ECO:0000256" key="1">
    <source>
        <dbReference type="ARBA" id="ARBA00007596"/>
    </source>
</evidence>
<dbReference type="OrthoDB" id="9801333at2"/>
<keyword evidence="9" id="KW-1185">Reference proteome</keyword>
<dbReference type="EMBL" id="CP093217">
    <property type="protein sequence ID" value="UQW81279.1"/>
    <property type="molecule type" value="Genomic_DNA"/>
</dbReference>
<dbReference type="RefSeq" id="WP_011303843.1">
    <property type="nucleotide sequence ID" value="NZ_CP093217.1"/>
</dbReference>
<reference evidence="6" key="1">
    <citation type="journal article" date="2017" name="Appl. Environ. Microbiol.">
        <title>Staphylococcus edaphicus sp. nov., isolated in Antarctica, harbours mecC gene and genomic islands with suspected role in adaptation to extreme environment.</title>
        <authorList>
            <person name="Pantucek R."/>
            <person name="Sedlacek I."/>
            <person name="Indrakova A."/>
            <person name="Vrbovska V."/>
            <person name="Maslanova I."/>
            <person name="Kovarovic V."/>
            <person name="Svec P."/>
            <person name="Kralova S."/>
            <person name="Kristofova L."/>
            <person name="Keklakova J."/>
            <person name="Petras P."/>
            <person name="Doskar J."/>
        </authorList>
    </citation>
    <scope>NUCLEOTIDE SEQUENCE</scope>
    <source>
        <strain evidence="6">CCM 8730</strain>
    </source>
</reference>
<accession>A0A2C6WNX5</accession>
<dbReference type="Gene3D" id="2.20.28.120">
    <property type="entry name" value="Ribosomal protein L33"/>
    <property type="match status" value="1"/>
</dbReference>
<organism evidence="6 8">
    <name type="scientific">Staphylococcus edaphicus</name>
    <dbReference type="NCBI Taxonomy" id="1955013"/>
    <lineage>
        <taxon>Bacteria</taxon>
        <taxon>Bacillati</taxon>
        <taxon>Bacillota</taxon>
        <taxon>Bacilli</taxon>
        <taxon>Bacillales</taxon>
        <taxon>Staphylococcaceae</taxon>
        <taxon>Staphylococcus</taxon>
    </lineage>
</organism>
<dbReference type="SUPFAM" id="SSF57829">
    <property type="entry name" value="Zn-binding ribosomal proteins"/>
    <property type="match status" value="1"/>
</dbReference>
<dbReference type="InterPro" id="IPR038584">
    <property type="entry name" value="Ribosomal_bL33_sf"/>
</dbReference>
<dbReference type="GeneID" id="3615551"/>
<gene>
    <name evidence="5 6" type="primary">rpmG</name>
    <name evidence="6" type="ORF">BTJ66_08350</name>
    <name evidence="7" type="ORF">MNY58_11955</name>
</gene>